<evidence type="ECO:0008006" key="3">
    <source>
        <dbReference type="Google" id="ProtNLM"/>
    </source>
</evidence>
<accession>A0A517QMU2</accession>
<dbReference type="Pfam" id="PF13646">
    <property type="entry name" value="HEAT_2"/>
    <property type="match status" value="1"/>
</dbReference>
<protein>
    <recommendedName>
        <fullName evidence="3">HEAT repeat protein</fullName>
    </recommendedName>
</protein>
<dbReference type="Proteomes" id="UP000315724">
    <property type="component" value="Chromosome"/>
</dbReference>
<dbReference type="InterPro" id="IPR011989">
    <property type="entry name" value="ARM-like"/>
</dbReference>
<gene>
    <name evidence="1" type="ORF">Mal48_22190</name>
</gene>
<dbReference type="KEGG" id="tpol:Mal48_22190"/>
<sequence>MCIESTTFIWNLTFLPIFFWATTLFADSYGPYADFRQVDPTGRYYVVVKKLPGWGDDPGRGGRVRFDFVKTKPGTEPVTFEQNYFDRDKVHYLNFLNPNEKKNPKVKVREGDTLLGQGILNRAPGNILISSTGQGFVTLDVFGYNFADRKNLDSLVVVSKDGVVQHRKSLYDLYSVKEISQFNFTAGGVFWVEGGWIDEQQGSAVVISVITDTDHPSRIIRVVDLDSGEVSKGSSDEIVTALKKGIPRAMPFAIELAIELRMKNCTPYLANIYSSEEFGDDIRTYAAVGLALFGEMGSKEFLRESVTTQSTDSTRNSVKFAINHLNEIFGSDAPQLLREIACKTDNYVSHQFMKTPSKSIPILIEMIEDRKCPDGQLVAVHCLGRFGTEKAIPSLVKVFQKESNSSSRLKQYSAVALGEIGPASQAVLPHLQSIVEELEEELEKVDSKHQDKSYFSISSELQFELGQYREAIMKIESRK</sequence>
<dbReference type="Gene3D" id="1.25.10.10">
    <property type="entry name" value="Leucine-rich Repeat Variant"/>
    <property type="match status" value="1"/>
</dbReference>
<proteinExistence type="predicted"/>
<organism evidence="1 2">
    <name type="scientific">Thalassoglobus polymorphus</name>
    <dbReference type="NCBI Taxonomy" id="2527994"/>
    <lineage>
        <taxon>Bacteria</taxon>
        <taxon>Pseudomonadati</taxon>
        <taxon>Planctomycetota</taxon>
        <taxon>Planctomycetia</taxon>
        <taxon>Planctomycetales</taxon>
        <taxon>Planctomycetaceae</taxon>
        <taxon>Thalassoglobus</taxon>
    </lineage>
</organism>
<evidence type="ECO:0000313" key="1">
    <source>
        <dbReference type="EMBL" id="QDT32969.1"/>
    </source>
</evidence>
<dbReference type="EMBL" id="CP036267">
    <property type="protein sequence ID" value="QDT32969.1"/>
    <property type="molecule type" value="Genomic_DNA"/>
</dbReference>
<reference evidence="1 2" key="1">
    <citation type="submission" date="2019-02" db="EMBL/GenBank/DDBJ databases">
        <title>Deep-cultivation of Planctomycetes and their phenomic and genomic characterization uncovers novel biology.</title>
        <authorList>
            <person name="Wiegand S."/>
            <person name="Jogler M."/>
            <person name="Boedeker C."/>
            <person name="Pinto D."/>
            <person name="Vollmers J."/>
            <person name="Rivas-Marin E."/>
            <person name="Kohn T."/>
            <person name="Peeters S.H."/>
            <person name="Heuer A."/>
            <person name="Rast P."/>
            <person name="Oberbeckmann S."/>
            <person name="Bunk B."/>
            <person name="Jeske O."/>
            <person name="Meyerdierks A."/>
            <person name="Storesund J.E."/>
            <person name="Kallscheuer N."/>
            <person name="Luecker S."/>
            <person name="Lage O.M."/>
            <person name="Pohl T."/>
            <person name="Merkel B.J."/>
            <person name="Hornburger P."/>
            <person name="Mueller R.-W."/>
            <person name="Bruemmer F."/>
            <person name="Labrenz M."/>
            <person name="Spormann A.M."/>
            <person name="Op den Camp H."/>
            <person name="Overmann J."/>
            <person name="Amann R."/>
            <person name="Jetten M.S.M."/>
            <person name="Mascher T."/>
            <person name="Medema M.H."/>
            <person name="Devos D.P."/>
            <person name="Kaster A.-K."/>
            <person name="Ovreas L."/>
            <person name="Rohde M."/>
            <person name="Galperin M.Y."/>
            <person name="Jogler C."/>
        </authorList>
    </citation>
    <scope>NUCLEOTIDE SEQUENCE [LARGE SCALE GENOMIC DNA]</scope>
    <source>
        <strain evidence="1 2">Mal48</strain>
    </source>
</reference>
<dbReference type="AlphaFoldDB" id="A0A517QMU2"/>
<keyword evidence="2" id="KW-1185">Reference proteome</keyword>
<name>A0A517QMU2_9PLAN</name>
<dbReference type="SUPFAM" id="SSF48371">
    <property type="entry name" value="ARM repeat"/>
    <property type="match status" value="1"/>
</dbReference>
<evidence type="ECO:0000313" key="2">
    <source>
        <dbReference type="Proteomes" id="UP000315724"/>
    </source>
</evidence>
<dbReference type="InterPro" id="IPR016024">
    <property type="entry name" value="ARM-type_fold"/>
</dbReference>